<dbReference type="HAMAP" id="MF_00795">
    <property type="entry name" value="CutC"/>
    <property type="match status" value="1"/>
</dbReference>
<dbReference type="EMBL" id="JAMXLY010000019">
    <property type="protein sequence ID" value="MCO6025480.1"/>
    <property type="molecule type" value="Genomic_DNA"/>
</dbReference>
<protein>
    <recommendedName>
        <fullName evidence="2">PF03932 family protein CutC</fullName>
    </recommendedName>
</protein>
<comment type="subcellular location">
    <subcellularLocation>
        <location evidence="2">Cytoplasm</location>
    </subcellularLocation>
</comment>
<reference evidence="3 4" key="1">
    <citation type="submission" date="2022-06" db="EMBL/GenBank/DDBJ databases">
        <title>A taxonomic note on the genus Prevotella: Description of four novel genera and emended description of the genera Hallella and Xylanibacter.</title>
        <authorList>
            <person name="Hitch T.C.A."/>
        </authorList>
    </citation>
    <scope>NUCLEOTIDE SEQUENCE [LARGE SCALE GENOMIC DNA]</scope>
    <source>
        <strain evidence="3 4">DSM 100619</strain>
    </source>
</reference>
<proteinExistence type="inferred from homology"/>
<gene>
    <name evidence="2" type="primary">cutC</name>
    <name evidence="3" type="ORF">NG821_06430</name>
</gene>
<name>A0ABT1BXB3_9BACT</name>
<dbReference type="SUPFAM" id="SSF110395">
    <property type="entry name" value="CutC-like"/>
    <property type="match status" value="1"/>
</dbReference>
<keyword evidence="4" id="KW-1185">Reference proteome</keyword>
<organism evidence="3 4">
    <name type="scientific">Segatella cerevisiae</name>
    <dbReference type="NCBI Taxonomy" id="2053716"/>
    <lineage>
        <taxon>Bacteria</taxon>
        <taxon>Pseudomonadati</taxon>
        <taxon>Bacteroidota</taxon>
        <taxon>Bacteroidia</taxon>
        <taxon>Bacteroidales</taxon>
        <taxon>Prevotellaceae</taxon>
        <taxon>Segatella</taxon>
    </lineage>
</organism>
<evidence type="ECO:0000313" key="4">
    <source>
        <dbReference type="Proteomes" id="UP001204015"/>
    </source>
</evidence>
<dbReference type="Gene3D" id="3.20.20.380">
    <property type="entry name" value="Copper homeostasis (CutC) domain"/>
    <property type="match status" value="1"/>
</dbReference>
<sequence length="247" mass="27228">MIDRNHFKFEVCANCVESCMAAQDGGADRVELCAGIPEGGTTPSYGEILVARKVLTHTLLHVIIRPRAGSFVYSPLEAERMMADIDISRELGADGVVFGCLTPEGTIDKDLNARLVEHAKGMNITFHRAFDVCSNPQQAIEDIIQLGFNRILTSGQKPTAIQGVKELAAFQRQADHRIQIMAGCGVNESNIARIYSSTKITEYHFSARRKAGHNSKDGQIWTQQFGEFLTTTPDRVKSTIDALFNNL</sequence>
<keyword evidence="2" id="KW-0963">Cytoplasm</keyword>
<dbReference type="Pfam" id="PF03932">
    <property type="entry name" value="CutC"/>
    <property type="match status" value="1"/>
</dbReference>
<dbReference type="RefSeq" id="WP_252760839.1">
    <property type="nucleotide sequence ID" value="NZ_JAMXLY010000019.1"/>
</dbReference>
<dbReference type="PANTHER" id="PTHR12598">
    <property type="entry name" value="COPPER HOMEOSTASIS PROTEIN CUTC"/>
    <property type="match status" value="1"/>
</dbReference>
<dbReference type="Proteomes" id="UP001204015">
    <property type="component" value="Unassembled WGS sequence"/>
</dbReference>
<comment type="caution">
    <text evidence="3">The sequence shown here is derived from an EMBL/GenBank/DDBJ whole genome shotgun (WGS) entry which is preliminary data.</text>
</comment>
<dbReference type="InterPro" id="IPR005627">
    <property type="entry name" value="CutC-like"/>
</dbReference>
<comment type="caution">
    <text evidence="2">Once thought to be involved in copper homeostasis, experiments in E.coli have shown this is not the case.</text>
</comment>
<evidence type="ECO:0000256" key="1">
    <source>
        <dbReference type="ARBA" id="ARBA00007768"/>
    </source>
</evidence>
<dbReference type="InterPro" id="IPR036822">
    <property type="entry name" value="CutC-like_dom_sf"/>
</dbReference>
<evidence type="ECO:0000256" key="2">
    <source>
        <dbReference type="HAMAP-Rule" id="MF_00795"/>
    </source>
</evidence>
<comment type="similarity">
    <text evidence="1 2">Belongs to the CutC family.</text>
</comment>
<evidence type="ECO:0000313" key="3">
    <source>
        <dbReference type="EMBL" id="MCO6025480.1"/>
    </source>
</evidence>
<dbReference type="PANTHER" id="PTHR12598:SF0">
    <property type="entry name" value="COPPER HOMEOSTASIS PROTEIN CUTC HOMOLOG"/>
    <property type="match status" value="1"/>
</dbReference>
<accession>A0ABT1BXB3</accession>